<keyword evidence="1" id="KW-0269">Exonuclease</keyword>
<dbReference type="KEGG" id="vg:75687370"/>
<dbReference type="EMBL" id="MZ130495">
    <property type="protein sequence ID" value="QWM90935.1"/>
    <property type="molecule type" value="Genomic_DNA"/>
</dbReference>
<reference evidence="1 2" key="1">
    <citation type="submission" date="2021-04" db="EMBL/GenBank/DDBJ databases">
        <authorList>
            <person name="Shkoporov A.N."/>
            <person name="Stockdale S.R."/>
            <person name="Guerin E."/>
            <person name="Ross R.P."/>
            <person name="Hill C."/>
        </authorList>
    </citation>
    <scope>NUCLEOTIDE SEQUENCE [LARGE SCALE GENOMIC DNA]</scope>
    <source>
        <strain evidence="2">cr150_1</strain>
    </source>
</reference>
<organism evidence="1 2">
    <name type="scientific">uncultured phage cr150_1</name>
    <dbReference type="NCBI Taxonomy" id="2986413"/>
    <lineage>
        <taxon>Viruses</taxon>
        <taxon>Duplodnaviria</taxon>
        <taxon>Heunggongvirae</taxon>
        <taxon>Uroviricota</taxon>
        <taxon>Caudoviricetes</taxon>
        <taxon>Crassvirales</taxon>
        <taxon>Suoliviridae</taxon>
        <taxon>Loutivirinae</taxon>
        <taxon>Blohavirus</taxon>
        <taxon>Blohavirus faecalis</taxon>
    </lineage>
</organism>
<dbReference type="RefSeq" id="YP_010509875.1">
    <property type="nucleotide sequence ID" value="NC_067213.1"/>
</dbReference>
<dbReference type="Gene3D" id="3.90.320.10">
    <property type="match status" value="1"/>
</dbReference>
<evidence type="ECO:0000313" key="1">
    <source>
        <dbReference type="EMBL" id="QWM90935.1"/>
    </source>
</evidence>
<accession>A0AAE7S347</accession>
<evidence type="ECO:0000313" key="2">
    <source>
        <dbReference type="Proteomes" id="UP000827937"/>
    </source>
</evidence>
<gene>
    <name evidence="1" type="primary">gp_73433</name>
</gene>
<dbReference type="GeneID" id="75687370"/>
<sequence>MIIDKPYYEDNTRISNSAIGWFLKKGPRFYRDMIDGKEEGLKLPQLERGTMIHEYILQPEDFWNDYIILDYEVPKVKQQKDFCETYANSLELIEDDKKIAAYKSAYSNSKSSETVLKEATELCNRYANYIKALQSKKDNRKVISFADLNMLKNIKNNIDNHKKAKELLEDIPGVESHNEFHINWELPIDDWIAPCKSLLDRCIFDHINKKIILIDLKTTSDVYNFKHSVEEFDYYRQITYYLLAISWYMKDQEIDISDYDCEAYIIAIQTNSNNEVRVFNMFNELELDSRKDLIVKTLTELSYHYQTGNWDHTRKYYEEDGTEELE</sequence>
<keyword evidence="1" id="KW-0540">Nuclease</keyword>
<name>A0AAE7S347_9CAUD</name>
<dbReference type="GO" id="GO:0004527">
    <property type="term" value="F:exonuclease activity"/>
    <property type="evidence" value="ECO:0007669"/>
    <property type="project" value="UniProtKB-KW"/>
</dbReference>
<keyword evidence="1" id="KW-0378">Hydrolase</keyword>
<proteinExistence type="predicted"/>
<dbReference type="Proteomes" id="UP000827937">
    <property type="component" value="Segment"/>
</dbReference>
<protein>
    <submittedName>
        <fullName evidence="1">Exonuclease CRISPR-associated protein Cas4Csa1</fullName>
    </submittedName>
</protein>
<keyword evidence="2" id="KW-1185">Reference proteome</keyword>
<dbReference type="InterPro" id="IPR011604">
    <property type="entry name" value="PDDEXK-like_dom_sf"/>
</dbReference>